<dbReference type="InterPro" id="IPR016093">
    <property type="entry name" value="MIR_motif"/>
</dbReference>
<dbReference type="Gene3D" id="2.80.10.50">
    <property type="match status" value="1"/>
</dbReference>
<dbReference type="PROSITE" id="PS50919">
    <property type="entry name" value="MIR"/>
    <property type="match status" value="1"/>
</dbReference>
<feature type="signal peptide" evidence="3">
    <location>
        <begin position="1"/>
        <end position="20"/>
    </location>
</feature>
<gene>
    <name evidence="5" type="ORF">H4219_002131</name>
</gene>
<dbReference type="PANTHER" id="PTHR46809:SF2">
    <property type="entry name" value="GH21273P"/>
    <property type="match status" value="1"/>
</dbReference>
<dbReference type="PANTHER" id="PTHR46809">
    <property type="entry name" value="STROMAL CELL-DERIVED FACTOR 2-LIKE PROTEIN"/>
    <property type="match status" value="1"/>
</dbReference>
<keyword evidence="6" id="KW-1185">Reference proteome</keyword>
<dbReference type="InterPro" id="IPR036300">
    <property type="entry name" value="MIR_dom_sf"/>
</dbReference>
<comment type="caution">
    <text evidence="5">The sequence shown here is derived from an EMBL/GenBank/DDBJ whole genome shotgun (WGS) entry which is preliminary data.</text>
</comment>
<evidence type="ECO:0000313" key="5">
    <source>
        <dbReference type="EMBL" id="KAJ1919184.1"/>
    </source>
</evidence>
<keyword evidence="2" id="KW-0677">Repeat</keyword>
<feature type="chain" id="PRO_5040835535" description="MIR domain-containing protein" evidence="3">
    <location>
        <begin position="21"/>
        <end position="105"/>
    </location>
</feature>
<dbReference type="Proteomes" id="UP001150538">
    <property type="component" value="Unassembled WGS sequence"/>
</dbReference>
<evidence type="ECO:0000256" key="1">
    <source>
        <dbReference type="ARBA" id="ARBA00022729"/>
    </source>
</evidence>
<dbReference type="EMBL" id="JANBPU010000031">
    <property type="protein sequence ID" value="KAJ1919184.1"/>
    <property type="molecule type" value="Genomic_DNA"/>
</dbReference>
<proteinExistence type="predicted"/>
<organism evidence="5 6">
    <name type="scientific">Mycoemilia scoparia</name>
    <dbReference type="NCBI Taxonomy" id="417184"/>
    <lineage>
        <taxon>Eukaryota</taxon>
        <taxon>Fungi</taxon>
        <taxon>Fungi incertae sedis</taxon>
        <taxon>Zoopagomycota</taxon>
        <taxon>Kickxellomycotina</taxon>
        <taxon>Kickxellomycetes</taxon>
        <taxon>Kickxellales</taxon>
        <taxon>Kickxellaceae</taxon>
        <taxon>Mycoemilia</taxon>
    </lineage>
</organism>
<dbReference type="SUPFAM" id="SSF82109">
    <property type="entry name" value="MIR domain"/>
    <property type="match status" value="1"/>
</dbReference>
<evidence type="ECO:0000313" key="6">
    <source>
        <dbReference type="Proteomes" id="UP001150538"/>
    </source>
</evidence>
<feature type="domain" description="MIR" evidence="4">
    <location>
        <begin position="41"/>
        <end position="95"/>
    </location>
</feature>
<evidence type="ECO:0000259" key="4">
    <source>
        <dbReference type="PROSITE" id="PS50919"/>
    </source>
</evidence>
<reference evidence="5" key="1">
    <citation type="submission" date="2022-07" db="EMBL/GenBank/DDBJ databases">
        <title>Phylogenomic reconstructions and comparative analyses of Kickxellomycotina fungi.</title>
        <authorList>
            <person name="Reynolds N.K."/>
            <person name="Stajich J.E."/>
            <person name="Barry K."/>
            <person name="Grigoriev I.V."/>
            <person name="Crous P."/>
            <person name="Smith M.E."/>
        </authorList>
    </citation>
    <scope>NUCLEOTIDE SEQUENCE</scope>
    <source>
        <strain evidence="5">NBRC 100468</strain>
    </source>
</reference>
<dbReference type="AlphaFoldDB" id="A0A9W8A4U6"/>
<protein>
    <recommendedName>
        <fullName evidence="4">MIR domain-containing protein</fullName>
    </recommendedName>
</protein>
<keyword evidence="1 3" id="KW-0732">Signal</keyword>
<name>A0A9W8A4U6_9FUNG</name>
<sequence>MILLKQGLVIFAAFSIVAQSWWSNSSDQEKEDASPEYEKGWEFVTWGSTIQLRHLATKTRLTVPQVNYGSGSGQLAVTSKADSSDTQNFWMVSPENGIAFMGRYD</sequence>
<accession>A0A9W8A4U6</accession>
<dbReference type="OrthoDB" id="5588846at2759"/>
<evidence type="ECO:0000256" key="3">
    <source>
        <dbReference type="SAM" id="SignalP"/>
    </source>
</evidence>
<dbReference type="SMART" id="SM00472">
    <property type="entry name" value="MIR"/>
    <property type="match status" value="1"/>
</dbReference>
<evidence type="ECO:0000256" key="2">
    <source>
        <dbReference type="ARBA" id="ARBA00022737"/>
    </source>
</evidence>